<feature type="binding site" evidence="9">
    <location>
        <position position="350"/>
    </location>
    <ligand>
        <name>L-histidine</name>
        <dbReference type="ChEBI" id="CHEBI:57595"/>
    </ligand>
</feature>
<dbReference type="Pfam" id="PF03129">
    <property type="entry name" value="HGTP_anticodon"/>
    <property type="match status" value="1"/>
</dbReference>
<dbReference type="PROSITE" id="PS51185">
    <property type="entry name" value="WHEP_TRS_2"/>
    <property type="match status" value="1"/>
</dbReference>
<evidence type="ECO:0000256" key="6">
    <source>
        <dbReference type="ARBA" id="ARBA00022917"/>
    </source>
</evidence>
<dbReference type="GO" id="GO:0003723">
    <property type="term" value="F:RNA binding"/>
    <property type="evidence" value="ECO:0007669"/>
    <property type="project" value="TreeGrafter"/>
</dbReference>
<reference evidence="14" key="1">
    <citation type="submission" date="2017-02" db="UniProtKB">
        <authorList>
            <consortium name="WormBaseParasite"/>
        </authorList>
    </citation>
    <scope>IDENTIFICATION</scope>
</reference>
<dbReference type="InterPro" id="IPR033656">
    <property type="entry name" value="HisRS_anticodon"/>
</dbReference>
<dbReference type="GO" id="GO:0005524">
    <property type="term" value="F:ATP binding"/>
    <property type="evidence" value="ECO:0007669"/>
    <property type="project" value="UniProtKB-KW"/>
</dbReference>
<dbReference type="InterPro" id="IPR041715">
    <property type="entry name" value="HisRS-like_core"/>
</dbReference>
<proteinExistence type="inferred from homology"/>
<comment type="catalytic activity">
    <reaction evidence="8">
        <text>tRNA(His) + L-histidine + ATP = L-histidyl-tRNA(His) + AMP + diphosphate + H(+)</text>
        <dbReference type="Rhea" id="RHEA:17313"/>
        <dbReference type="Rhea" id="RHEA-COMP:9665"/>
        <dbReference type="Rhea" id="RHEA-COMP:9689"/>
        <dbReference type="ChEBI" id="CHEBI:15378"/>
        <dbReference type="ChEBI" id="CHEBI:30616"/>
        <dbReference type="ChEBI" id="CHEBI:33019"/>
        <dbReference type="ChEBI" id="CHEBI:57595"/>
        <dbReference type="ChEBI" id="CHEBI:78442"/>
        <dbReference type="ChEBI" id="CHEBI:78527"/>
        <dbReference type="ChEBI" id="CHEBI:456215"/>
        <dbReference type="EC" id="6.1.1.21"/>
    </reaction>
</comment>
<dbReference type="WBParaSite" id="ALUE_0000277801-mRNA-1">
    <property type="protein sequence ID" value="ALUE_0000277801-mRNA-1"/>
    <property type="gene ID" value="ALUE_0000277801"/>
</dbReference>
<dbReference type="GO" id="GO:0005829">
    <property type="term" value="C:cytosol"/>
    <property type="evidence" value="ECO:0007669"/>
    <property type="project" value="TreeGrafter"/>
</dbReference>
<keyword evidence="3" id="KW-0436">Ligase</keyword>
<dbReference type="Gene3D" id="3.30.930.10">
    <property type="entry name" value="Bira Bifunctional Protein, Domain 2"/>
    <property type="match status" value="1"/>
</dbReference>
<keyword evidence="13" id="KW-1185">Reference proteome</keyword>
<feature type="binding site" evidence="9">
    <location>
        <position position="195"/>
    </location>
    <ligand>
        <name>L-histidine</name>
        <dbReference type="ChEBI" id="CHEBI:57595"/>
    </ligand>
</feature>
<dbReference type="PANTHER" id="PTHR11476:SF7">
    <property type="entry name" value="HISTIDINE--TRNA LIGASE"/>
    <property type="match status" value="1"/>
</dbReference>
<dbReference type="InterPro" id="IPR000738">
    <property type="entry name" value="WHEP-TRS_dom"/>
</dbReference>
<dbReference type="PROSITE" id="PS50862">
    <property type="entry name" value="AA_TRNA_LIGASE_II"/>
    <property type="match status" value="1"/>
</dbReference>
<dbReference type="InterPro" id="IPR045864">
    <property type="entry name" value="aa-tRNA-synth_II/BPL/LPL"/>
</dbReference>
<keyword evidence="7" id="KW-0030">Aminoacyl-tRNA synthetase</keyword>
<dbReference type="GO" id="GO:0006427">
    <property type="term" value="P:histidyl-tRNA aminoacylation"/>
    <property type="evidence" value="ECO:0007669"/>
    <property type="project" value="TreeGrafter"/>
</dbReference>
<dbReference type="EC" id="6.1.1.21" evidence="2"/>
<dbReference type="PIRSF" id="PIRSF001549">
    <property type="entry name" value="His-tRNA_synth"/>
    <property type="match status" value="1"/>
</dbReference>
<feature type="binding site" evidence="9">
    <location>
        <begin position="137"/>
        <end position="139"/>
    </location>
    <ligand>
        <name>L-histidine</name>
        <dbReference type="ChEBI" id="CHEBI:57595"/>
    </ligand>
</feature>
<dbReference type="CDD" id="cd00773">
    <property type="entry name" value="HisRS-like_core"/>
    <property type="match status" value="1"/>
</dbReference>
<evidence type="ECO:0000256" key="10">
    <source>
        <dbReference type="SAM" id="Coils"/>
    </source>
</evidence>
<organism evidence="13 14">
    <name type="scientific">Ascaris lumbricoides</name>
    <name type="common">Giant roundworm</name>
    <dbReference type="NCBI Taxonomy" id="6252"/>
    <lineage>
        <taxon>Eukaryota</taxon>
        <taxon>Metazoa</taxon>
        <taxon>Ecdysozoa</taxon>
        <taxon>Nematoda</taxon>
        <taxon>Chromadorea</taxon>
        <taxon>Rhabditida</taxon>
        <taxon>Spirurina</taxon>
        <taxon>Ascaridomorpha</taxon>
        <taxon>Ascaridoidea</taxon>
        <taxon>Ascarididae</taxon>
        <taxon>Ascaris</taxon>
    </lineage>
</organism>
<evidence type="ECO:0000256" key="2">
    <source>
        <dbReference type="ARBA" id="ARBA00012815"/>
    </source>
</evidence>
<dbReference type="GO" id="GO:0005739">
    <property type="term" value="C:mitochondrion"/>
    <property type="evidence" value="ECO:0007669"/>
    <property type="project" value="TreeGrafter"/>
</dbReference>
<evidence type="ECO:0000259" key="11">
    <source>
        <dbReference type="PROSITE" id="PS50862"/>
    </source>
</evidence>
<dbReference type="FunFam" id="3.40.50.800:FF:000008">
    <property type="entry name" value="histidine--tRNA ligase, cytoplasmic isoform X1"/>
    <property type="match status" value="1"/>
</dbReference>
<feature type="binding site" evidence="9">
    <location>
        <position position="180"/>
    </location>
    <ligand>
        <name>L-histidine</name>
        <dbReference type="ChEBI" id="CHEBI:57595"/>
    </ligand>
</feature>
<dbReference type="Proteomes" id="UP000036681">
    <property type="component" value="Unplaced"/>
</dbReference>
<evidence type="ECO:0000256" key="3">
    <source>
        <dbReference type="ARBA" id="ARBA00022598"/>
    </source>
</evidence>
<dbReference type="InterPro" id="IPR004516">
    <property type="entry name" value="HisRS/HisZ"/>
</dbReference>
<accession>A0A0M3HML3</accession>
<dbReference type="InterPro" id="IPR036621">
    <property type="entry name" value="Anticodon-bd_dom_sf"/>
</dbReference>
<feature type="binding site" evidence="9">
    <location>
        <position position="164"/>
    </location>
    <ligand>
        <name>L-histidine</name>
        <dbReference type="ChEBI" id="CHEBI:57595"/>
    </ligand>
</feature>
<dbReference type="AlphaFoldDB" id="A0A0M3HML3"/>
<feature type="binding site" evidence="9">
    <location>
        <begin position="354"/>
        <end position="355"/>
    </location>
    <ligand>
        <name>L-histidine</name>
        <dbReference type="ChEBI" id="CHEBI:57595"/>
    </ligand>
</feature>
<evidence type="ECO:0000256" key="8">
    <source>
        <dbReference type="ARBA" id="ARBA00047639"/>
    </source>
</evidence>
<feature type="domain" description="WHEP-TRS" evidence="12">
    <location>
        <begin position="10"/>
        <end position="66"/>
    </location>
</feature>
<dbReference type="GO" id="GO:0004821">
    <property type="term" value="F:histidine-tRNA ligase activity"/>
    <property type="evidence" value="ECO:0007669"/>
    <property type="project" value="UniProtKB-EC"/>
</dbReference>
<evidence type="ECO:0000256" key="1">
    <source>
        <dbReference type="ARBA" id="ARBA00008226"/>
    </source>
</evidence>
<name>A0A0M3HML3_ASCLU</name>
<evidence type="ECO:0000256" key="7">
    <source>
        <dbReference type="ARBA" id="ARBA00023146"/>
    </source>
</evidence>
<dbReference type="SUPFAM" id="SSF55681">
    <property type="entry name" value="Class II aaRS and biotin synthetases"/>
    <property type="match status" value="1"/>
</dbReference>
<comment type="similarity">
    <text evidence="1">Belongs to the class-II aminoacyl-tRNA synthetase family.</text>
</comment>
<feature type="coiled-coil region" evidence="10">
    <location>
        <begin position="4"/>
        <end position="48"/>
    </location>
</feature>
<dbReference type="CDD" id="cd00859">
    <property type="entry name" value="HisRS_anticodon"/>
    <property type="match status" value="1"/>
</dbReference>
<dbReference type="SUPFAM" id="SSF52954">
    <property type="entry name" value="Class II aaRS ABD-related"/>
    <property type="match status" value="1"/>
</dbReference>
<protein>
    <recommendedName>
        <fullName evidence="2">histidine--tRNA ligase</fullName>
        <ecNumber evidence="2">6.1.1.21</ecNumber>
    </recommendedName>
</protein>
<evidence type="ECO:0000313" key="14">
    <source>
        <dbReference type="WBParaSite" id="ALUE_0000277801-mRNA-1"/>
    </source>
</evidence>
<dbReference type="FunFam" id="3.30.930.10:FF:000092">
    <property type="entry name" value="Histidyl-tRNA synthetase putative"/>
    <property type="match status" value="1"/>
</dbReference>
<dbReference type="InterPro" id="IPR006195">
    <property type="entry name" value="aa-tRNA-synth_II"/>
</dbReference>
<sequence>MAEVDLSMAQKEALRAEVKELGDQIRALKEAKSDAELIKEKIARMLEKKKLLGDEGQGKFVLKCPKGTRDYGPKAMAIREKVLGVVTESFKRHGAETIDTPVFELRDVLMGKYGEEGGKLIFDLADQGGELLSLRYDLTVPFARYLAMNKVTNIKRYHIAKVYRRDQPVMTRGRYREFFQCYFRHFLTGFLKDFDIAGQYDAMVPEAECLKVIDEVMSALELGDFQIKLNHRLMLEGMFSVSGVSDLEFKTVCSSIDKLDKVSWDEVRTELVNEKHINEVVVDKLEKFVRMREQNSSLSNSQLLDRFESDNETGAHSSVKKAIADIRLLLEYCELYDVAKRVVFDPALARGLDYYTGTIFETVVKEFSTGYRGGDGTNDEVDENSTNVGSVAAGGRYDNLVGMFSQKKQSVPCVGVSFGIERLFSIMEMRAEARFFFCWLSLFCFVHWLEKSAVRTTETEVFVASAQKNLLKERMKLCKLLWENNIKAEMAYKANPKMLTQLQYCEERLIPLVAIVGERELQEGVVKLRNVEDRQEQDIPLSRLVEEIRARLAKNSRS</sequence>
<evidence type="ECO:0000256" key="5">
    <source>
        <dbReference type="ARBA" id="ARBA00022840"/>
    </source>
</evidence>
<dbReference type="GO" id="GO:0002119">
    <property type="term" value="P:nematode larval development"/>
    <property type="evidence" value="ECO:0007669"/>
    <property type="project" value="TreeGrafter"/>
</dbReference>
<keyword evidence="4" id="KW-0547">Nucleotide-binding</keyword>
<keyword evidence="6" id="KW-0648">Protein biosynthesis</keyword>
<keyword evidence="5" id="KW-0067">ATP-binding</keyword>
<dbReference type="PANTHER" id="PTHR11476">
    <property type="entry name" value="HISTIDYL-TRNA SYNTHETASE"/>
    <property type="match status" value="1"/>
</dbReference>
<dbReference type="GO" id="GO:0032543">
    <property type="term" value="P:mitochondrial translation"/>
    <property type="evidence" value="ECO:0007669"/>
    <property type="project" value="TreeGrafter"/>
</dbReference>
<feature type="domain" description="Aminoacyl-transfer RNA synthetases class-II family profile" evidence="11">
    <location>
        <begin position="67"/>
        <end position="427"/>
    </location>
</feature>
<evidence type="ECO:0000256" key="9">
    <source>
        <dbReference type="PIRSR" id="PIRSR001549-1"/>
    </source>
</evidence>
<evidence type="ECO:0000256" key="4">
    <source>
        <dbReference type="ARBA" id="ARBA00022741"/>
    </source>
</evidence>
<evidence type="ECO:0000259" key="12">
    <source>
        <dbReference type="PROSITE" id="PS51185"/>
    </source>
</evidence>
<dbReference type="Gene3D" id="3.40.50.800">
    <property type="entry name" value="Anticodon-binding domain"/>
    <property type="match status" value="1"/>
</dbReference>
<evidence type="ECO:0000313" key="13">
    <source>
        <dbReference type="Proteomes" id="UP000036681"/>
    </source>
</evidence>
<dbReference type="InterPro" id="IPR004154">
    <property type="entry name" value="Anticodon-bd"/>
</dbReference>
<keyword evidence="10" id="KW-0175">Coiled coil</keyword>
<dbReference type="Pfam" id="PF13393">
    <property type="entry name" value="tRNA-synt_His"/>
    <property type="match status" value="1"/>
</dbReference>